<protein>
    <submittedName>
        <fullName evidence="1">Uncharacterized protein</fullName>
    </submittedName>
</protein>
<dbReference type="EMBL" id="JAMQOS010000006">
    <property type="protein sequence ID" value="MDS0283791.1"/>
    <property type="molecule type" value="Genomic_DNA"/>
</dbReference>
<sequence length="153" mass="18200">MSVSDVVDSLCQEWRKEAGELEDRPEEIKEQQDSFYKGSWDAARERAEPDIKRKAIEDCIEDLEESSSIDEFLESLADWRKEANELDKRILDSNEWFRKSTRRRQLEACIDEFEEAFPDDNFDECYRCGSLQVPVSDKRRSEGYRWECEECGY</sequence>
<comment type="caution">
    <text evidence="1">The sequence shown here is derived from an EMBL/GenBank/DDBJ whole genome shotgun (WGS) entry which is preliminary data.</text>
</comment>
<dbReference type="RefSeq" id="WP_128906011.1">
    <property type="nucleotide sequence ID" value="NZ_JAMQOS010000006.1"/>
</dbReference>
<organism evidence="1 2">
    <name type="scientific">Haloarcula onubensis</name>
    <dbReference type="NCBI Taxonomy" id="2950539"/>
    <lineage>
        <taxon>Archaea</taxon>
        <taxon>Methanobacteriati</taxon>
        <taxon>Methanobacteriota</taxon>
        <taxon>Stenosarchaea group</taxon>
        <taxon>Halobacteria</taxon>
        <taxon>Halobacteriales</taxon>
        <taxon>Haloarculaceae</taxon>
        <taxon>Haloarcula</taxon>
    </lineage>
</organism>
<keyword evidence="2" id="KW-1185">Reference proteome</keyword>
<proteinExistence type="predicted"/>
<name>A0ABU2FUF7_9EURY</name>
<evidence type="ECO:0000313" key="1">
    <source>
        <dbReference type="EMBL" id="MDS0283791.1"/>
    </source>
</evidence>
<gene>
    <name evidence="1" type="ORF">NDI86_16880</name>
</gene>
<accession>A0ABU2FUF7</accession>
<dbReference type="Proteomes" id="UP001268864">
    <property type="component" value="Unassembled WGS sequence"/>
</dbReference>
<evidence type="ECO:0000313" key="2">
    <source>
        <dbReference type="Proteomes" id="UP001268864"/>
    </source>
</evidence>
<reference evidence="1 2" key="1">
    <citation type="submission" date="2022-06" db="EMBL/GenBank/DDBJ databases">
        <title>Halomicroarcula sp. a new haloarchaeum isolate from saline soil.</title>
        <authorList>
            <person name="Strakova D."/>
            <person name="Galisteo C."/>
            <person name="Sanchez-Porro C."/>
            <person name="Ventosa A."/>
        </authorList>
    </citation>
    <scope>NUCLEOTIDE SEQUENCE [LARGE SCALE GENOMIC DNA]</scope>
    <source>
        <strain evidence="1 2">S3CR25-11</strain>
    </source>
</reference>